<dbReference type="EC" id="3.5.1.91" evidence="2"/>
<dbReference type="RefSeq" id="WP_066050592.1">
    <property type="nucleotide sequence ID" value="NZ_CP014223.1"/>
</dbReference>
<dbReference type="Proteomes" id="UP000068026">
    <property type="component" value="Chromosome"/>
</dbReference>
<dbReference type="EMBL" id="CP014223">
    <property type="protein sequence ID" value="AMJ41409.1"/>
    <property type="molecule type" value="Genomic_DNA"/>
</dbReference>
<evidence type="ECO:0000313" key="5">
    <source>
        <dbReference type="Proteomes" id="UP000184204"/>
    </source>
</evidence>
<evidence type="ECO:0000313" key="2">
    <source>
        <dbReference type="EMBL" id="AMJ41409.1"/>
    </source>
</evidence>
<dbReference type="InterPro" id="IPR013108">
    <property type="entry name" value="Amidohydro_3"/>
</dbReference>
<evidence type="ECO:0000313" key="3">
    <source>
        <dbReference type="EMBL" id="SHF14370.1"/>
    </source>
</evidence>
<sequence length="539" mass="59773">MGKLLKADYVFKNGKVITVNSNDDVVSAVAILDNKIIYVGNDVEAEEYIGENTKVYDLKNKTLTPGFIDSHQHTAHTAAWKNMFYNLDPSFAPNKEKMFEIIKRAVKETPPGKWILFWGYDEMRMEEGEAPTSKELDEIAPDNPLLIGRFCGHVGSFNSKALEIGNININTAKDFVEGQVAINDGQLTGQLYETAYYHMWNFADIDVDKLIRALGIESGEILKYGVTTTHDAGSYGATTYYAYNQAIKNKSYKLRVAPMFFNLLGKENVIRDIKRYIDVGIGCLGNERLKYGIMKIMIDGSSSSPSCAVSIPYCHDNGTGILSMLPEEVEEVALVIHKAGLQAAAHCIGDRAAEIWITAIEKAQKAFPREDSRHRIEHCGMANSDQIKRIKDLGMIPTPNTRFLYLNGERYFKFFGERANSLFPCKSWVDAGVKAAIGTDGPIVSSNPLLGLSSAIDRRTSVGNPIGPEQNITILEAIRMYTYNGAYATFEEDIKGSIEVGKLADLAVFNGDILESTASELEKIDCLLTMVDGEVVYHK</sequence>
<dbReference type="Gene3D" id="2.30.40.10">
    <property type="entry name" value="Urease, subunit C, domain 1"/>
    <property type="match status" value="1"/>
</dbReference>
<reference evidence="3" key="3">
    <citation type="submission" date="2016-11" db="EMBL/GenBank/DDBJ databases">
        <authorList>
            <person name="Varghese N."/>
            <person name="Submissions S."/>
        </authorList>
    </citation>
    <scope>NUCLEOTIDE SEQUENCE</scope>
    <source>
        <strain evidence="3">DSM 1682</strain>
    </source>
</reference>
<dbReference type="Gene3D" id="3.20.20.140">
    <property type="entry name" value="Metal-dependent hydrolases"/>
    <property type="match status" value="1"/>
</dbReference>
<protein>
    <submittedName>
        <fullName evidence="2">N-substituted formamide deformylase</fullName>
        <ecNumber evidence="2">3.5.1.91</ecNumber>
    </submittedName>
</protein>
<dbReference type="Proteomes" id="UP000184204">
    <property type="component" value="Unassembled WGS sequence"/>
</dbReference>
<evidence type="ECO:0000313" key="4">
    <source>
        <dbReference type="Proteomes" id="UP000068026"/>
    </source>
</evidence>
<reference evidence="5" key="4">
    <citation type="submission" date="2016-11" db="EMBL/GenBank/DDBJ databases">
        <authorList>
            <person name="Jaros S."/>
            <person name="Januszkiewicz K."/>
            <person name="Wedrychowicz H."/>
        </authorList>
    </citation>
    <scope>NUCLEOTIDE SEQUENCE [LARGE SCALE GENOMIC DNA]</scope>
    <source>
        <strain evidence="5">DSM 1682</strain>
    </source>
</reference>
<reference evidence="4" key="2">
    <citation type="submission" date="2016-01" db="EMBL/GenBank/DDBJ databases">
        <authorList>
            <person name="Poehlein A."/>
            <person name="Schlien K."/>
            <person name="Gottschalk G."/>
            <person name="Buckel W."/>
            <person name="Daniel R."/>
        </authorList>
    </citation>
    <scope>NUCLEOTIDE SEQUENCE [LARGE SCALE GENOMIC DNA]</scope>
    <source>
        <strain evidence="4">X2</strain>
    </source>
</reference>
<dbReference type="EMBL" id="FQUA01000020">
    <property type="protein sequence ID" value="SHF14370.1"/>
    <property type="molecule type" value="Genomic_DNA"/>
</dbReference>
<keyword evidence="4" id="KW-1185">Reference proteome</keyword>
<dbReference type="InterPro" id="IPR032466">
    <property type="entry name" value="Metal_Hydrolase"/>
</dbReference>
<dbReference type="CDD" id="cd01300">
    <property type="entry name" value="YtcJ_like"/>
    <property type="match status" value="1"/>
</dbReference>
<keyword evidence="2" id="KW-0378">Hydrolase</keyword>
<dbReference type="InterPro" id="IPR033932">
    <property type="entry name" value="YtcJ-like"/>
</dbReference>
<organism evidence="3 5">
    <name type="scientific">Anaerotignum propionicum DSM 1682</name>
    <dbReference type="NCBI Taxonomy" id="991789"/>
    <lineage>
        <taxon>Bacteria</taxon>
        <taxon>Bacillati</taxon>
        <taxon>Bacillota</taxon>
        <taxon>Clostridia</taxon>
        <taxon>Lachnospirales</taxon>
        <taxon>Anaerotignaceae</taxon>
        <taxon>Anaerotignum</taxon>
    </lineage>
</organism>
<dbReference type="KEGG" id="cpro:CPRO_18230"/>
<dbReference type="SUPFAM" id="SSF51556">
    <property type="entry name" value="Metallo-dependent hydrolases"/>
    <property type="match status" value="1"/>
</dbReference>
<evidence type="ECO:0000259" key="1">
    <source>
        <dbReference type="Pfam" id="PF07969"/>
    </source>
</evidence>
<proteinExistence type="predicted"/>
<name>A0A0X1U904_ANAPI</name>
<dbReference type="GO" id="GO:0016810">
    <property type="term" value="F:hydrolase activity, acting on carbon-nitrogen (but not peptide) bonds"/>
    <property type="evidence" value="ECO:0007669"/>
    <property type="project" value="InterPro"/>
</dbReference>
<dbReference type="PANTHER" id="PTHR22642:SF2">
    <property type="entry name" value="PROTEIN LONG AFTER FAR-RED 3"/>
    <property type="match status" value="1"/>
</dbReference>
<dbReference type="PANTHER" id="PTHR22642">
    <property type="entry name" value="IMIDAZOLONEPROPIONASE"/>
    <property type="match status" value="1"/>
</dbReference>
<dbReference type="SUPFAM" id="SSF51338">
    <property type="entry name" value="Composite domain of metallo-dependent hydrolases"/>
    <property type="match status" value="1"/>
</dbReference>
<dbReference type="Gene3D" id="3.10.310.70">
    <property type="match status" value="1"/>
</dbReference>
<feature type="domain" description="Amidohydrolase 3" evidence="1">
    <location>
        <begin position="54"/>
        <end position="537"/>
    </location>
</feature>
<gene>
    <name evidence="2" type="primary">nfdA_2</name>
    <name evidence="2" type="ORF">CPRO_18230</name>
    <name evidence="3" type="ORF">SAMN02745151_02919</name>
</gene>
<reference evidence="2 4" key="1">
    <citation type="journal article" date="2016" name="Genome Announc.">
        <title>Complete Genome Sequence of the Amino Acid-Fermenting Clostridium propionicum X2 (DSM 1682).</title>
        <authorList>
            <person name="Poehlein A."/>
            <person name="Schlien K."/>
            <person name="Chowdhury N.P."/>
            <person name="Gottschalk G."/>
            <person name="Buckel W."/>
            <person name="Daniel R."/>
        </authorList>
    </citation>
    <scope>NUCLEOTIDE SEQUENCE [LARGE SCALE GENOMIC DNA]</scope>
    <source>
        <strain evidence="2 4">X2</strain>
    </source>
</reference>
<accession>A0A0X1U904</accession>
<dbReference type="AlphaFoldDB" id="A0A0X1U904"/>
<dbReference type="Pfam" id="PF07969">
    <property type="entry name" value="Amidohydro_3"/>
    <property type="match status" value="1"/>
</dbReference>
<dbReference type="OrthoDB" id="9767366at2"/>
<dbReference type="InterPro" id="IPR011059">
    <property type="entry name" value="Metal-dep_hydrolase_composite"/>
</dbReference>